<reference evidence="2" key="1">
    <citation type="journal article" date="2021" name="New Phytol.">
        <title>Evolutionary innovations through gain and loss of genes in the ectomycorrhizal Boletales.</title>
        <authorList>
            <person name="Wu G."/>
            <person name="Miyauchi S."/>
            <person name="Morin E."/>
            <person name="Kuo A."/>
            <person name="Drula E."/>
            <person name="Varga T."/>
            <person name="Kohler A."/>
            <person name="Feng B."/>
            <person name="Cao Y."/>
            <person name="Lipzen A."/>
            <person name="Daum C."/>
            <person name="Hundley H."/>
            <person name="Pangilinan J."/>
            <person name="Johnson J."/>
            <person name="Barry K."/>
            <person name="LaButti K."/>
            <person name="Ng V."/>
            <person name="Ahrendt S."/>
            <person name="Min B."/>
            <person name="Choi I.G."/>
            <person name="Park H."/>
            <person name="Plett J.M."/>
            <person name="Magnuson J."/>
            <person name="Spatafora J.W."/>
            <person name="Nagy L.G."/>
            <person name="Henrissat B."/>
            <person name="Grigoriev I.V."/>
            <person name="Yang Z.L."/>
            <person name="Xu J."/>
            <person name="Martin F.M."/>
        </authorList>
    </citation>
    <scope>NUCLEOTIDE SEQUENCE</scope>
    <source>
        <strain evidence="2">KKN 215</strain>
    </source>
</reference>
<keyword evidence="3" id="KW-1185">Reference proteome</keyword>
<proteinExistence type="predicted"/>
<evidence type="ECO:0000313" key="2">
    <source>
        <dbReference type="EMBL" id="KAH8077388.1"/>
    </source>
</evidence>
<protein>
    <submittedName>
        <fullName evidence="2">Uncharacterized protein</fullName>
    </submittedName>
</protein>
<dbReference type="Proteomes" id="UP000813824">
    <property type="component" value="Unassembled WGS sequence"/>
</dbReference>
<feature type="transmembrane region" description="Helical" evidence="1">
    <location>
        <begin position="111"/>
        <end position="130"/>
    </location>
</feature>
<evidence type="ECO:0000313" key="3">
    <source>
        <dbReference type="Proteomes" id="UP000813824"/>
    </source>
</evidence>
<sequence length="324" mass="36181">MEEVTIRPTGANISTIMQAIVDAESYVMMVASGAYLWEYFTSLDFEWSFLTRRKRITWPMKSCINGQPGVKSPNCRAINAIVSFGSFSAVAFASMNLAIRAMALWSLDVKAVGPLVILTLGQWTLVVLNVTFPGQSFFTIGASQDIIIISGPSIFKFVPYLPTFFIYTAAFDTIVVGLTLWKLLYPWTRRARLVDRMLKDGIVYSALVMFVNIPAAIILSTTSFTPLSTTIHFPLAMLSLTCPTVIQFYINDTIHIYHVPTSIWTKLIRHSGYFEPCLSNPIWTKAFWWVHIGTFPGSAILSTTSPHSPAVPYLTRILVSGSRH</sequence>
<keyword evidence="1" id="KW-0472">Membrane</keyword>
<dbReference type="OrthoDB" id="3197626at2759"/>
<feature type="transmembrane region" description="Helical" evidence="1">
    <location>
        <begin position="202"/>
        <end position="219"/>
    </location>
</feature>
<feature type="transmembrane region" description="Helical" evidence="1">
    <location>
        <begin position="231"/>
        <end position="250"/>
    </location>
</feature>
<accession>A0A8K0XJU9</accession>
<name>A0A8K0XJU9_9AGAR</name>
<feature type="transmembrane region" description="Helical" evidence="1">
    <location>
        <begin position="164"/>
        <end position="181"/>
    </location>
</feature>
<feature type="transmembrane region" description="Helical" evidence="1">
    <location>
        <begin position="77"/>
        <end position="99"/>
    </location>
</feature>
<dbReference type="EMBL" id="JAEVFJ010000064">
    <property type="protein sequence ID" value="KAH8077388.1"/>
    <property type="molecule type" value="Genomic_DNA"/>
</dbReference>
<gene>
    <name evidence="2" type="ORF">BXZ70DRAFT_1053740</name>
</gene>
<comment type="caution">
    <text evidence="2">The sequence shown here is derived from an EMBL/GenBank/DDBJ whole genome shotgun (WGS) entry which is preliminary data.</text>
</comment>
<keyword evidence="1" id="KW-1133">Transmembrane helix</keyword>
<dbReference type="AlphaFoldDB" id="A0A8K0XJU9"/>
<organism evidence="2 3">
    <name type="scientific">Cristinia sonorae</name>
    <dbReference type="NCBI Taxonomy" id="1940300"/>
    <lineage>
        <taxon>Eukaryota</taxon>
        <taxon>Fungi</taxon>
        <taxon>Dikarya</taxon>
        <taxon>Basidiomycota</taxon>
        <taxon>Agaricomycotina</taxon>
        <taxon>Agaricomycetes</taxon>
        <taxon>Agaricomycetidae</taxon>
        <taxon>Agaricales</taxon>
        <taxon>Pleurotineae</taxon>
        <taxon>Stephanosporaceae</taxon>
        <taxon>Cristinia</taxon>
    </lineage>
</organism>
<keyword evidence="1" id="KW-0812">Transmembrane</keyword>
<evidence type="ECO:0000256" key="1">
    <source>
        <dbReference type="SAM" id="Phobius"/>
    </source>
</evidence>